<feature type="compositionally biased region" description="Gly residues" evidence="6">
    <location>
        <begin position="472"/>
        <end position="481"/>
    </location>
</feature>
<evidence type="ECO:0000256" key="6">
    <source>
        <dbReference type="SAM" id="MobiDB-lite"/>
    </source>
</evidence>
<dbReference type="KEGG" id="lrs:PX52LOC_04588"/>
<evidence type="ECO:0000256" key="2">
    <source>
        <dbReference type="ARBA" id="ARBA00022525"/>
    </source>
</evidence>
<sequence length="595" mass="58575">MRWSRSPSPRRPRLQLDALEGREVPANLIAIGANNGVPSSDLIPGFVAVLDADTGDVVRSFDPYPGFHGAVNVAMADMNGDGVADVITAPGPGGGPHIKVFDGATGAEVRSFLAGYEVTLRTGLNVAVGDVNGDGNPDIITAPMEGGAPIVDIFDFATSQRLGVLLAFGLTAAQSSRAGATVAAGDFDGDGKADIVVGSKDVLLNRRDARGVPSATGNGPHSAVYPAQVGVYDATSVLAETTATSGELLLNPYDDADFDANGDFHHFEGTVNVAAGDVNGDGVPEIVTGPSGFAAPRVQAFDVTFDGKTPKAVLNGFATAPQTFTTATGEQSTFDYFPTYGAKVALVPKAGGGSDIVVGDSFGGFFQVLVLSGSDLSLLKRLNGPDNSTYSAVAGAASTPLSTTAGTAGPRGPAGPQGPAGPAGAPGATGPTGATGATGAVGPQGPAGDTGSEGAAGETGPAGPPGATGEPGSTGGVGAPGPQGDVGPAGPVGPQGEAGAAGPQGPTGPQGPAGAGSVPKFAADVRAAAVGTSVTVTHNLNTRDVTVALTSSDSGLNALGMQGQQGPITYRIVDEDSIELLNLSPFLSYRVVVIG</sequence>
<comment type="subcellular location">
    <subcellularLocation>
        <location evidence="1">Secreted</location>
    </subcellularLocation>
</comment>
<dbReference type="SMART" id="SM00191">
    <property type="entry name" value="Int_alpha"/>
    <property type="match status" value="2"/>
</dbReference>
<keyword evidence="3" id="KW-0732">Signal</keyword>
<dbReference type="SUPFAM" id="SSF69318">
    <property type="entry name" value="Integrin alpha N-terminal domain"/>
    <property type="match status" value="1"/>
</dbReference>
<dbReference type="PANTHER" id="PTHR15427">
    <property type="entry name" value="EMILIN ELASTIN MICROFIBRIL INTERFACE-LOCATED PROTEIN ELASTIN MICROFIBRIL INTERFACER"/>
    <property type="match status" value="1"/>
</dbReference>
<evidence type="ECO:0000256" key="4">
    <source>
        <dbReference type="ARBA" id="ARBA00022737"/>
    </source>
</evidence>
<dbReference type="InterPro" id="IPR013519">
    <property type="entry name" value="Int_alpha_beta-p"/>
</dbReference>
<dbReference type="InterPro" id="IPR008160">
    <property type="entry name" value="Collagen"/>
</dbReference>
<feature type="compositionally biased region" description="Low complexity" evidence="6">
    <location>
        <begin position="420"/>
        <end position="471"/>
    </location>
</feature>
<dbReference type="Pfam" id="PF13517">
    <property type="entry name" value="FG-GAP_3"/>
    <property type="match status" value="1"/>
</dbReference>
<dbReference type="PANTHER" id="PTHR15427:SF33">
    <property type="entry name" value="COLLAGEN IV NC1 DOMAIN-CONTAINING PROTEIN"/>
    <property type="match status" value="1"/>
</dbReference>
<dbReference type="Gene3D" id="1.20.5.320">
    <property type="entry name" value="6-Phosphogluconate Dehydrogenase, domain 3"/>
    <property type="match status" value="1"/>
</dbReference>
<protein>
    <submittedName>
        <fullName evidence="7">FG-GAP repeat protein</fullName>
    </submittedName>
</protein>
<evidence type="ECO:0000256" key="5">
    <source>
        <dbReference type="ARBA" id="ARBA00023180"/>
    </source>
</evidence>
<dbReference type="Pfam" id="PF01839">
    <property type="entry name" value="FG-GAP"/>
    <property type="match status" value="1"/>
</dbReference>
<evidence type="ECO:0000256" key="1">
    <source>
        <dbReference type="ARBA" id="ARBA00004613"/>
    </source>
</evidence>
<dbReference type="AlphaFoldDB" id="A0A5C1AIS8"/>
<keyword evidence="8" id="KW-1185">Reference proteome</keyword>
<reference evidence="8" key="1">
    <citation type="submission" date="2019-08" db="EMBL/GenBank/DDBJ databases">
        <title>Limnoglobus roseus gen. nov., sp. nov., a novel freshwater planctomycete with a giant genome from the family Gemmataceae.</title>
        <authorList>
            <person name="Kulichevskaya I.S."/>
            <person name="Naumoff D.G."/>
            <person name="Miroshnikov K."/>
            <person name="Ivanova A."/>
            <person name="Philippov D.A."/>
            <person name="Hakobyan A."/>
            <person name="Rijpstra I.C."/>
            <person name="Sinninghe Damste J.S."/>
            <person name="Liesack W."/>
            <person name="Dedysh S.N."/>
        </authorList>
    </citation>
    <scope>NUCLEOTIDE SEQUENCE [LARGE SCALE GENOMIC DNA]</scope>
    <source>
        <strain evidence="8">PX52</strain>
    </source>
</reference>
<dbReference type="EMBL" id="CP042425">
    <property type="protein sequence ID" value="QEL17592.1"/>
    <property type="molecule type" value="Genomic_DNA"/>
</dbReference>
<dbReference type="Gene3D" id="2.130.10.130">
    <property type="entry name" value="Integrin alpha, N-terminal"/>
    <property type="match status" value="2"/>
</dbReference>
<keyword evidence="5" id="KW-0325">Glycoprotein</keyword>
<proteinExistence type="predicted"/>
<evidence type="ECO:0000313" key="8">
    <source>
        <dbReference type="Proteomes" id="UP000324974"/>
    </source>
</evidence>
<dbReference type="InterPro" id="IPR013517">
    <property type="entry name" value="FG-GAP"/>
</dbReference>
<dbReference type="InterPro" id="IPR050392">
    <property type="entry name" value="Collagen/C1q_domain"/>
</dbReference>
<dbReference type="Proteomes" id="UP000324974">
    <property type="component" value="Chromosome"/>
</dbReference>
<accession>A0A5C1AIS8</accession>
<feature type="region of interest" description="Disordered" evidence="6">
    <location>
        <begin position="401"/>
        <end position="518"/>
    </location>
</feature>
<feature type="compositionally biased region" description="Low complexity" evidence="6">
    <location>
        <begin position="482"/>
        <end position="504"/>
    </location>
</feature>
<dbReference type="OrthoDB" id="221146at2"/>
<name>A0A5C1AIS8_9BACT</name>
<gene>
    <name evidence="7" type="ORF">PX52LOC_04588</name>
</gene>
<organism evidence="7 8">
    <name type="scientific">Limnoglobus roseus</name>
    <dbReference type="NCBI Taxonomy" id="2598579"/>
    <lineage>
        <taxon>Bacteria</taxon>
        <taxon>Pseudomonadati</taxon>
        <taxon>Planctomycetota</taxon>
        <taxon>Planctomycetia</taxon>
        <taxon>Gemmatales</taxon>
        <taxon>Gemmataceae</taxon>
        <taxon>Limnoglobus</taxon>
    </lineage>
</organism>
<evidence type="ECO:0000313" key="7">
    <source>
        <dbReference type="EMBL" id="QEL17592.1"/>
    </source>
</evidence>
<evidence type="ECO:0000256" key="3">
    <source>
        <dbReference type="ARBA" id="ARBA00022729"/>
    </source>
</evidence>
<dbReference type="InterPro" id="IPR028994">
    <property type="entry name" value="Integrin_alpha_N"/>
</dbReference>
<keyword evidence="2" id="KW-0964">Secreted</keyword>
<dbReference type="RefSeq" id="WP_149112181.1">
    <property type="nucleotide sequence ID" value="NZ_CP042425.1"/>
</dbReference>
<dbReference type="Pfam" id="PF01391">
    <property type="entry name" value="Collagen"/>
    <property type="match status" value="1"/>
</dbReference>
<keyword evidence="4" id="KW-0677">Repeat</keyword>